<feature type="domain" description="Nicastrin small lobe" evidence="12">
    <location>
        <begin position="46"/>
        <end position="203"/>
    </location>
</feature>
<evidence type="ECO:0000313" key="13">
    <source>
        <dbReference type="Proteomes" id="UP000228380"/>
    </source>
</evidence>
<organism evidence="13 14">
    <name type="scientific">Phoenix dactylifera</name>
    <name type="common">Date palm</name>
    <dbReference type="NCBI Taxonomy" id="42345"/>
    <lineage>
        <taxon>Eukaryota</taxon>
        <taxon>Viridiplantae</taxon>
        <taxon>Streptophyta</taxon>
        <taxon>Embryophyta</taxon>
        <taxon>Tracheophyta</taxon>
        <taxon>Spermatophyta</taxon>
        <taxon>Magnoliopsida</taxon>
        <taxon>Liliopsida</taxon>
        <taxon>Arecaceae</taxon>
        <taxon>Coryphoideae</taxon>
        <taxon>Phoeniceae</taxon>
        <taxon>Phoenix</taxon>
    </lineage>
</organism>
<dbReference type="Gene3D" id="3.40.630.10">
    <property type="entry name" value="Zn peptidases"/>
    <property type="match status" value="1"/>
</dbReference>
<reference evidence="13" key="1">
    <citation type="journal article" date="2019" name="Nat. Commun.">
        <title>Genome-wide association mapping of date palm fruit traits.</title>
        <authorList>
            <person name="Hazzouri K.M."/>
            <person name="Gros-Balthazard M."/>
            <person name="Flowers J.M."/>
            <person name="Copetti D."/>
            <person name="Lemansour A."/>
            <person name="Lebrun M."/>
            <person name="Masmoudi K."/>
            <person name="Ferrand S."/>
            <person name="Dhar M.I."/>
            <person name="Fresquez Z.A."/>
            <person name="Rosas U."/>
            <person name="Zhang J."/>
            <person name="Talag J."/>
            <person name="Lee S."/>
            <person name="Kudrna D."/>
            <person name="Powell R.F."/>
            <person name="Leitch I.J."/>
            <person name="Krueger R.R."/>
            <person name="Wing R.A."/>
            <person name="Amiri K.M.A."/>
            <person name="Purugganan M.D."/>
        </authorList>
    </citation>
    <scope>NUCLEOTIDE SEQUENCE [LARGE SCALE GENOMIC DNA]</scope>
    <source>
        <strain evidence="13">cv. Khalas</strain>
    </source>
</reference>
<evidence type="ECO:0000313" key="14">
    <source>
        <dbReference type="RefSeq" id="XP_008789256.2"/>
    </source>
</evidence>
<evidence type="ECO:0000259" key="12">
    <source>
        <dbReference type="Pfam" id="PF18266"/>
    </source>
</evidence>
<dbReference type="GO" id="GO:0016485">
    <property type="term" value="P:protein processing"/>
    <property type="evidence" value="ECO:0007669"/>
    <property type="project" value="InterPro"/>
</dbReference>
<dbReference type="GeneID" id="103706799"/>
<evidence type="ECO:0000256" key="2">
    <source>
        <dbReference type="ARBA" id="ARBA00007717"/>
    </source>
</evidence>
<sequence length="668" mass="71668">MAPRLLLAAVALLLASPLLPPAGAIDILESVPDLERAMYLNVENYPCVRLLNLSGEIGCSNPGREKVVAPITKFKNTDDQLTHLSAILLPLEDMQNFFLRVSSNPDFAQNVAGVLVDSSGYKSKSLGFSPVEKFPQAEFAPYTNLNYQWNPAGSGIMWNHYNFPVFLLSGESTLVVQELANKNIRSTDAYPVNVAEFDLVMQTTTFGTHDSESCLRETSCLPLGGYSVWSSLPPINVSSTKPTKPILMAVASQDSASFFRDQSLGADSPISGLIALLTAVDALSHVDGLDKLKKQLVFVVFTGEAWGYLGSRKFLLELDVGADAVKGLNSTMIEQVLEIGSVGKGLGQGSTTFFAHADGASSVTKEMLNAFQAASDSLGSDNVKVKTANASNPGIPPSSLMAFLRKNASTSGVVLEDFDSSFTNQFYHSHLDNSSNVNSSSIAAAAALVARALYILASGDLTLDLMALNSIKVNVSLVEELVQCLLTCEPGLSCGIVRSFISPNNNCPSHYVGVFLDQPSDTQYPGYADDTSRFVWNFLADRTSTPKGNAISCTGRCSNLGEICIGAEIEGKGRCMISTTRYVPAYSTRLTFKDNSWHVMPANASDPMGSVDPIWTESFWNAIGLQVYTVQSATYDHLILVAGVGITVASYIAIVVSRGCLSKALKHD</sequence>
<dbReference type="OrthoDB" id="10265862at2759"/>
<dbReference type="KEGG" id="pda:103706799"/>
<keyword evidence="8 10" id="KW-0472">Membrane</keyword>
<feature type="signal peptide" evidence="11">
    <location>
        <begin position="1"/>
        <end position="24"/>
    </location>
</feature>
<dbReference type="RefSeq" id="XP_008789256.2">
    <property type="nucleotide sequence ID" value="XM_008791034.4"/>
</dbReference>
<dbReference type="Pfam" id="PF18266">
    <property type="entry name" value="Ncstrn_small"/>
    <property type="match status" value="1"/>
</dbReference>
<dbReference type="InterPro" id="IPR008710">
    <property type="entry name" value="Nicastrin"/>
</dbReference>
<evidence type="ECO:0000256" key="4">
    <source>
        <dbReference type="ARBA" id="ARBA00022692"/>
    </source>
</evidence>
<evidence type="ECO:0000256" key="1">
    <source>
        <dbReference type="ARBA" id="ARBA00004479"/>
    </source>
</evidence>
<reference evidence="14" key="2">
    <citation type="submission" date="2025-08" db="UniProtKB">
        <authorList>
            <consortium name="RefSeq"/>
        </authorList>
    </citation>
    <scope>IDENTIFICATION</scope>
    <source>
        <tissue evidence="14">Young leaves</tissue>
    </source>
</reference>
<evidence type="ECO:0000256" key="9">
    <source>
        <dbReference type="ARBA" id="ARBA00023180"/>
    </source>
</evidence>
<keyword evidence="13" id="KW-1185">Reference proteome</keyword>
<keyword evidence="5 11" id="KW-0732">Signal</keyword>
<evidence type="ECO:0000256" key="11">
    <source>
        <dbReference type="SAM" id="SignalP"/>
    </source>
</evidence>
<evidence type="ECO:0000256" key="8">
    <source>
        <dbReference type="ARBA" id="ARBA00023136"/>
    </source>
</evidence>
<evidence type="ECO:0000256" key="5">
    <source>
        <dbReference type="ARBA" id="ARBA00022729"/>
    </source>
</evidence>
<dbReference type="SUPFAM" id="SSF53187">
    <property type="entry name" value="Zn-dependent exopeptidases"/>
    <property type="match status" value="1"/>
</dbReference>
<dbReference type="PANTHER" id="PTHR21092:SF0">
    <property type="entry name" value="NICASTRIN"/>
    <property type="match status" value="1"/>
</dbReference>
<evidence type="ECO:0000256" key="10">
    <source>
        <dbReference type="SAM" id="Phobius"/>
    </source>
</evidence>
<evidence type="ECO:0000256" key="6">
    <source>
        <dbReference type="ARBA" id="ARBA00022976"/>
    </source>
</evidence>
<proteinExistence type="inferred from homology"/>
<protein>
    <recommendedName>
        <fullName evidence="3">Nicastrin</fullName>
    </recommendedName>
</protein>
<keyword evidence="4 10" id="KW-0812">Transmembrane</keyword>
<evidence type="ECO:0000256" key="3">
    <source>
        <dbReference type="ARBA" id="ARBA00015303"/>
    </source>
</evidence>
<dbReference type="AlphaFoldDB" id="A0A8B7C0U4"/>
<gene>
    <name evidence="14" type="primary">LOC103706799</name>
</gene>
<dbReference type="InterPro" id="IPR041084">
    <property type="entry name" value="Ncstrn_small"/>
</dbReference>
<name>A0A8B7C0U4_PHODC</name>
<comment type="subcellular location">
    <subcellularLocation>
        <location evidence="1">Membrane</location>
        <topology evidence="1">Single-pass type I membrane protein</topology>
    </subcellularLocation>
</comment>
<dbReference type="GO" id="GO:0007219">
    <property type="term" value="P:Notch signaling pathway"/>
    <property type="evidence" value="ECO:0007669"/>
    <property type="project" value="UniProtKB-KW"/>
</dbReference>
<keyword evidence="9" id="KW-0325">Glycoprotein</keyword>
<keyword evidence="7 10" id="KW-1133">Transmembrane helix</keyword>
<dbReference type="FunFam" id="3.40.630.10:FF:000075">
    <property type="entry name" value="Nicastrin"/>
    <property type="match status" value="1"/>
</dbReference>
<feature type="chain" id="PRO_5034055781" description="Nicastrin" evidence="11">
    <location>
        <begin position="25"/>
        <end position="668"/>
    </location>
</feature>
<dbReference type="Proteomes" id="UP000228380">
    <property type="component" value="Chromosome 11"/>
</dbReference>
<dbReference type="Pfam" id="PF05450">
    <property type="entry name" value="Nicastrin"/>
    <property type="match status" value="1"/>
</dbReference>
<evidence type="ECO:0000256" key="7">
    <source>
        <dbReference type="ARBA" id="ARBA00022989"/>
    </source>
</evidence>
<comment type="similarity">
    <text evidence="2">Belongs to the nicastrin family.</text>
</comment>
<dbReference type="GO" id="GO:0005886">
    <property type="term" value="C:plasma membrane"/>
    <property type="evidence" value="ECO:0007669"/>
    <property type="project" value="TreeGrafter"/>
</dbReference>
<accession>A0A8B7C0U4</accession>
<keyword evidence="6" id="KW-0914">Notch signaling pathway</keyword>
<dbReference type="PANTHER" id="PTHR21092">
    <property type="entry name" value="NICASTRIN"/>
    <property type="match status" value="1"/>
</dbReference>
<feature type="transmembrane region" description="Helical" evidence="10">
    <location>
        <begin position="638"/>
        <end position="656"/>
    </location>
</feature>